<protein>
    <submittedName>
        <fullName evidence="1">Uncharacterized protein</fullName>
    </submittedName>
</protein>
<dbReference type="EMBL" id="MCOG01000315">
    <property type="protein sequence ID" value="ORY18902.1"/>
    <property type="molecule type" value="Genomic_DNA"/>
</dbReference>
<accession>A0A1Y2A8P0</accession>
<organism evidence="1 2">
    <name type="scientific">Neocallimastix californiae</name>
    <dbReference type="NCBI Taxonomy" id="1754190"/>
    <lineage>
        <taxon>Eukaryota</taxon>
        <taxon>Fungi</taxon>
        <taxon>Fungi incertae sedis</taxon>
        <taxon>Chytridiomycota</taxon>
        <taxon>Chytridiomycota incertae sedis</taxon>
        <taxon>Neocallimastigomycetes</taxon>
        <taxon>Neocallimastigales</taxon>
        <taxon>Neocallimastigaceae</taxon>
        <taxon>Neocallimastix</taxon>
    </lineage>
</organism>
<dbReference type="Gene3D" id="3.30.160.20">
    <property type="match status" value="1"/>
</dbReference>
<sequence>MSFLPEQLEYNNSLTHSRTYVVYLNQFFQKFKIDYEYSFDNFKNLYICKLRVDNKVFVTDVPFIRKIDAKENVSKKACDYLKII</sequence>
<dbReference type="OrthoDB" id="2167284at2759"/>
<name>A0A1Y2A8P0_9FUNG</name>
<proteinExistence type="predicted"/>
<reference evidence="1 2" key="1">
    <citation type="submission" date="2016-08" db="EMBL/GenBank/DDBJ databases">
        <title>A Parts List for Fungal Cellulosomes Revealed by Comparative Genomics.</title>
        <authorList>
            <consortium name="DOE Joint Genome Institute"/>
            <person name="Haitjema C.H."/>
            <person name="Gilmore S.P."/>
            <person name="Henske J.K."/>
            <person name="Solomon K.V."/>
            <person name="De Groot R."/>
            <person name="Kuo A."/>
            <person name="Mondo S.J."/>
            <person name="Salamov A.A."/>
            <person name="Labutti K."/>
            <person name="Zhao Z."/>
            <person name="Chiniquy J."/>
            <person name="Barry K."/>
            <person name="Brewer H.M."/>
            <person name="Purvine S.O."/>
            <person name="Wright A.T."/>
            <person name="Boxma B."/>
            <person name="Van Alen T."/>
            <person name="Hackstein J.H."/>
            <person name="Baker S.E."/>
            <person name="Grigoriev I.V."/>
            <person name="O'Malley M.A."/>
        </authorList>
    </citation>
    <scope>NUCLEOTIDE SEQUENCE [LARGE SCALE GENOMIC DNA]</scope>
    <source>
        <strain evidence="1 2">G1</strain>
    </source>
</reference>
<keyword evidence="2" id="KW-1185">Reference proteome</keyword>
<gene>
    <name evidence="1" type="ORF">LY90DRAFT_708189</name>
</gene>
<dbReference type="Proteomes" id="UP000193920">
    <property type="component" value="Unassembled WGS sequence"/>
</dbReference>
<comment type="caution">
    <text evidence="1">The sequence shown here is derived from an EMBL/GenBank/DDBJ whole genome shotgun (WGS) entry which is preliminary data.</text>
</comment>
<evidence type="ECO:0000313" key="1">
    <source>
        <dbReference type="EMBL" id="ORY18902.1"/>
    </source>
</evidence>
<evidence type="ECO:0000313" key="2">
    <source>
        <dbReference type="Proteomes" id="UP000193920"/>
    </source>
</evidence>
<dbReference type="AlphaFoldDB" id="A0A1Y2A8P0"/>
<dbReference type="SUPFAM" id="SSF54768">
    <property type="entry name" value="dsRNA-binding domain-like"/>
    <property type="match status" value="1"/>
</dbReference>